<evidence type="ECO:0000313" key="16">
    <source>
        <dbReference type="EMBL" id="KAL2040098.1"/>
    </source>
</evidence>
<evidence type="ECO:0000256" key="5">
    <source>
        <dbReference type="ARBA" id="ARBA00022741"/>
    </source>
</evidence>
<comment type="subcellular location">
    <subcellularLocation>
        <location evidence="1">Preautophagosomal structure membrane</location>
        <topology evidence="1">Peripheral membrane protein</topology>
    </subcellularLocation>
</comment>
<dbReference type="Pfam" id="PF12063">
    <property type="entry name" value="ATG1-like_MIT1"/>
    <property type="match status" value="1"/>
</dbReference>
<feature type="compositionally biased region" description="Low complexity" evidence="14">
    <location>
        <begin position="1"/>
        <end position="11"/>
    </location>
</feature>
<evidence type="ECO:0000256" key="14">
    <source>
        <dbReference type="SAM" id="MobiDB-lite"/>
    </source>
</evidence>
<dbReference type="InterPro" id="IPR045269">
    <property type="entry name" value="Atg1-like"/>
</dbReference>
<evidence type="ECO:0000256" key="10">
    <source>
        <dbReference type="ARBA" id="ARBA00030237"/>
    </source>
</evidence>
<comment type="caution">
    <text evidence="16">The sequence shown here is derived from an EMBL/GenBank/DDBJ whole genome shotgun (WGS) entry which is preliminary data.</text>
</comment>
<dbReference type="Pfam" id="PF21127">
    <property type="entry name" value="ATG1-like_MIT2"/>
    <property type="match status" value="1"/>
</dbReference>
<feature type="region of interest" description="Disordered" evidence="14">
    <location>
        <begin position="338"/>
        <end position="518"/>
    </location>
</feature>
<organism evidence="16 17">
    <name type="scientific">Stereocaulon virgatum</name>
    <dbReference type="NCBI Taxonomy" id="373712"/>
    <lineage>
        <taxon>Eukaryota</taxon>
        <taxon>Fungi</taxon>
        <taxon>Dikarya</taxon>
        <taxon>Ascomycota</taxon>
        <taxon>Pezizomycotina</taxon>
        <taxon>Lecanoromycetes</taxon>
        <taxon>OSLEUM clade</taxon>
        <taxon>Lecanoromycetidae</taxon>
        <taxon>Lecanorales</taxon>
        <taxon>Lecanorineae</taxon>
        <taxon>Stereocaulaceae</taxon>
        <taxon>Stereocaulon</taxon>
    </lineage>
</organism>
<dbReference type="InterPro" id="IPR011009">
    <property type="entry name" value="Kinase-like_dom_sf"/>
</dbReference>
<feature type="compositionally biased region" description="Basic and acidic residues" evidence="14">
    <location>
        <begin position="924"/>
        <end position="943"/>
    </location>
</feature>
<keyword evidence="17" id="KW-1185">Reference proteome</keyword>
<keyword evidence="8" id="KW-0653">Protein transport</keyword>
<dbReference type="PANTHER" id="PTHR24348">
    <property type="entry name" value="SERINE/THREONINE-PROTEIN KINASE UNC-51-RELATED"/>
    <property type="match status" value="1"/>
</dbReference>
<feature type="compositionally biased region" description="Basic and acidic residues" evidence="14">
    <location>
        <begin position="597"/>
        <end position="615"/>
    </location>
</feature>
<keyword evidence="5 13" id="KW-0547">Nucleotide-binding</keyword>
<dbReference type="EMBL" id="JBEFKJ010000022">
    <property type="protein sequence ID" value="KAL2040098.1"/>
    <property type="molecule type" value="Genomic_DNA"/>
</dbReference>
<evidence type="ECO:0000256" key="2">
    <source>
        <dbReference type="ARBA" id="ARBA00012513"/>
    </source>
</evidence>
<comment type="catalytic activity">
    <reaction evidence="11">
        <text>L-threonyl-[protein] + ATP = O-phospho-L-threonyl-[protein] + ADP + H(+)</text>
        <dbReference type="Rhea" id="RHEA:46608"/>
        <dbReference type="Rhea" id="RHEA-COMP:11060"/>
        <dbReference type="Rhea" id="RHEA-COMP:11605"/>
        <dbReference type="ChEBI" id="CHEBI:15378"/>
        <dbReference type="ChEBI" id="CHEBI:30013"/>
        <dbReference type="ChEBI" id="CHEBI:30616"/>
        <dbReference type="ChEBI" id="CHEBI:61977"/>
        <dbReference type="ChEBI" id="CHEBI:456216"/>
        <dbReference type="EC" id="2.7.11.1"/>
    </reaction>
</comment>
<keyword evidence="8" id="KW-0813">Transport</keyword>
<proteinExistence type="predicted"/>
<dbReference type="EC" id="2.7.11.1" evidence="2"/>
<dbReference type="InterPro" id="IPR008271">
    <property type="entry name" value="Ser/Thr_kinase_AS"/>
</dbReference>
<dbReference type="Gene3D" id="1.10.510.10">
    <property type="entry name" value="Transferase(Phosphotransferase) domain 1"/>
    <property type="match status" value="1"/>
</dbReference>
<feature type="binding site" evidence="13">
    <location>
        <position position="56"/>
    </location>
    <ligand>
        <name>ATP</name>
        <dbReference type="ChEBI" id="CHEBI:30616"/>
    </ligand>
</feature>
<name>A0ABR4A4U7_9LECA</name>
<feature type="region of interest" description="Disordered" evidence="14">
    <location>
        <begin position="1"/>
        <end position="29"/>
    </location>
</feature>
<keyword evidence="9" id="KW-0072">Autophagy</keyword>
<dbReference type="InterPro" id="IPR048941">
    <property type="entry name" value="ATG1-like_MIT2"/>
</dbReference>
<dbReference type="InterPro" id="IPR000719">
    <property type="entry name" value="Prot_kinase_dom"/>
</dbReference>
<feature type="region of interest" description="Disordered" evidence="14">
    <location>
        <begin position="839"/>
        <end position="864"/>
    </location>
</feature>
<gene>
    <name evidence="16" type="ORF">N7G274_007001</name>
</gene>
<feature type="domain" description="Protein kinase" evidence="15">
    <location>
        <begin position="27"/>
        <end position="332"/>
    </location>
</feature>
<reference evidence="16 17" key="1">
    <citation type="submission" date="2024-09" db="EMBL/GenBank/DDBJ databases">
        <title>Rethinking Asexuality: The Enigmatic Case of Functional Sexual Genes in Lepraria (Stereocaulaceae).</title>
        <authorList>
            <person name="Doellman M."/>
            <person name="Sun Y."/>
            <person name="Barcenas-Pena A."/>
            <person name="Lumbsch H.T."/>
            <person name="Grewe F."/>
        </authorList>
    </citation>
    <scope>NUCLEOTIDE SEQUENCE [LARGE SCALE GENOMIC DNA]</scope>
    <source>
        <strain evidence="16 17">Mercado 3170</strain>
    </source>
</reference>
<keyword evidence="6" id="KW-0418">Kinase</keyword>
<feature type="compositionally biased region" description="Polar residues" evidence="14">
    <location>
        <begin position="477"/>
        <end position="492"/>
    </location>
</feature>
<accession>A0ABR4A4U7</accession>
<feature type="compositionally biased region" description="Low complexity" evidence="14">
    <location>
        <begin position="853"/>
        <end position="864"/>
    </location>
</feature>
<evidence type="ECO:0000259" key="15">
    <source>
        <dbReference type="PROSITE" id="PS50011"/>
    </source>
</evidence>
<protein>
    <recommendedName>
        <fullName evidence="2">non-specific serine/threonine protein kinase</fullName>
        <ecNumber evidence="2">2.7.11.1</ecNumber>
    </recommendedName>
    <alternativeName>
        <fullName evidence="10">Autophagy-related protein 1</fullName>
    </alternativeName>
</protein>
<comment type="catalytic activity">
    <reaction evidence="12">
        <text>L-seryl-[protein] + ATP = O-phospho-L-seryl-[protein] + ADP + H(+)</text>
        <dbReference type="Rhea" id="RHEA:17989"/>
        <dbReference type="Rhea" id="RHEA-COMP:9863"/>
        <dbReference type="Rhea" id="RHEA-COMP:11604"/>
        <dbReference type="ChEBI" id="CHEBI:15378"/>
        <dbReference type="ChEBI" id="CHEBI:29999"/>
        <dbReference type="ChEBI" id="CHEBI:30616"/>
        <dbReference type="ChEBI" id="CHEBI:83421"/>
        <dbReference type="ChEBI" id="CHEBI:456216"/>
        <dbReference type="EC" id="2.7.11.1"/>
    </reaction>
</comment>
<feature type="compositionally biased region" description="Low complexity" evidence="14">
    <location>
        <begin position="982"/>
        <end position="1013"/>
    </location>
</feature>
<dbReference type="InterPro" id="IPR022708">
    <property type="entry name" value="Atg1-like_tMIT"/>
</dbReference>
<dbReference type="SMART" id="SM00220">
    <property type="entry name" value="S_TKc"/>
    <property type="match status" value="1"/>
</dbReference>
<evidence type="ECO:0000256" key="7">
    <source>
        <dbReference type="ARBA" id="ARBA00022840"/>
    </source>
</evidence>
<evidence type="ECO:0000313" key="17">
    <source>
        <dbReference type="Proteomes" id="UP001590950"/>
    </source>
</evidence>
<dbReference type="PROSITE" id="PS00107">
    <property type="entry name" value="PROTEIN_KINASE_ATP"/>
    <property type="match status" value="1"/>
</dbReference>
<feature type="compositionally biased region" description="Basic and acidic residues" evidence="14">
    <location>
        <begin position="493"/>
        <end position="518"/>
    </location>
</feature>
<keyword evidence="7 13" id="KW-0067">ATP-binding</keyword>
<feature type="region of interest" description="Disordered" evidence="14">
    <location>
        <begin position="595"/>
        <end position="622"/>
    </location>
</feature>
<dbReference type="PANTHER" id="PTHR24348:SF22">
    <property type="entry name" value="NON-SPECIFIC SERINE_THREONINE PROTEIN KINASE"/>
    <property type="match status" value="1"/>
</dbReference>
<evidence type="ECO:0000256" key="12">
    <source>
        <dbReference type="ARBA" id="ARBA00048679"/>
    </source>
</evidence>
<feature type="region of interest" description="Disordered" evidence="14">
    <location>
        <begin position="919"/>
        <end position="952"/>
    </location>
</feature>
<evidence type="ECO:0000256" key="13">
    <source>
        <dbReference type="PROSITE-ProRule" id="PRU10141"/>
    </source>
</evidence>
<sequence length="1013" mass="111272">MASKPSTSSTSRRTRDSTQQEMAVGSYRRQEEIGRGSFATVYKASMSKKPGYVAIKSVDLHKLNRKLKENLYSEIHILKTLHHPHIVALIDCKEDSAHIHLIMEFCELGDLSYFIKKRDTLHRHDTTADMIRKYPNPAAGGLNEVIVRHFLKQLASALEFLRARNFIHRDVKPQNLLLDPSPLYYAKAKPEAVPYAAHDKSLTPIVGVESLPTLKIADFGFARSLPNTSLAETLCGSPLYMAPEILRYEKYDAKADLWSVGTVLYEMMIGKPPFRANNHVELLRRIERGEDKIRFPEEVYLSDSMKKLIRGLLARQPVERMGFADFFNNTVVKDEIPGLAEEDRPAQLPKTEPDSAGKGKGPLSERLLAEGSAPAPSKVDAAGILSQSPRRLVSDSPKTAALRAEAPLQRRSTGTPPRTATGDLREKRHSNESSYGHDSPKEPATQARRPSMVSHATAPSRQDLYTPSPRVAATGAIQRQPSKTSCSPNSSDAQERTQQREQISQRRDNITSREAREARERAAQDVAFERDYVLVDKQAVQVNAFADELAASPRIHSTGQDTSHGAMVRRATTQGAPTSNTGAQATPSRAMQLATGKRADQVHNRQNSYERRLREQTSATSAISKAIHKASGRLFSMGFSPPLSMARMGLSPPSYSPFPAYPINQGNPLTIEDGSKAQAPLDEDSKAVYMIEESAHRSDVVYGFAEVKYKQLTPLPPSTHQGLGLRLPEGSEGDQSNTEDDGLTIDAIVTLSEEALVLYVKALSLLARSMDIAGTWWARKNRGEIVNESASPRSHPASANTAAVGNRVNGVVQWVRDRFNDVLGKAEYVRLKLIEAQKQLPAEHPGHPSNHISSSGSTGMGTSSENVIVTSGVTAEKLMYDRALEMSKTAAVNELVGDDLPGCEMAYITAIRLLEAVLEDDDEPSPRKSSTKDKEGKGSKSEEESVNGVEAEDRKVVLKFVQSIRSRLTALRKKMQVIAKRNSSSNKPPSPLSKSPVAATRTTTPAVATTPPR</sequence>
<evidence type="ECO:0000256" key="8">
    <source>
        <dbReference type="ARBA" id="ARBA00022927"/>
    </source>
</evidence>
<evidence type="ECO:0000256" key="9">
    <source>
        <dbReference type="ARBA" id="ARBA00023006"/>
    </source>
</evidence>
<dbReference type="CDD" id="cd14009">
    <property type="entry name" value="STKc_ATG1_ULK_like"/>
    <property type="match status" value="1"/>
</dbReference>
<dbReference type="Gene3D" id="3.30.200.20">
    <property type="entry name" value="Phosphorylase Kinase, domain 1"/>
    <property type="match status" value="1"/>
</dbReference>
<evidence type="ECO:0000256" key="3">
    <source>
        <dbReference type="ARBA" id="ARBA00022527"/>
    </source>
</evidence>
<evidence type="ECO:0000256" key="1">
    <source>
        <dbReference type="ARBA" id="ARBA00004623"/>
    </source>
</evidence>
<keyword evidence="4" id="KW-0808">Transferase</keyword>
<dbReference type="SUPFAM" id="SSF56112">
    <property type="entry name" value="Protein kinase-like (PK-like)"/>
    <property type="match status" value="1"/>
</dbReference>
<dbReference type="PROSITE" id="PS50011">
    <property type="entry name" value="PROTEIN_KINASE_DOM"/>
    <property type="match status" value="1"/>
</dbReference>
<feature type="region of interest" description="Disordered" evidence="14">
    <location>
        <begin position="718"/>
        <end position="739"/>
    </location>
</feature>
<dbReference type="InterPro" id="IPR017441">
    <property type="entry name" value="Protein_kinase_ATP_BS"/>
</dbReference>
<evidence type="ECO:0000256" key="4">
    <source>
        <dbReference type="ARBA" id="ARBA00022679"/>
    </source>
</evidence>
<keyword evidence="3" id="KW-0723">Serine/threonine-protein kinase</keyword>
<feature type="compositionally biased region" description="Basic and acidic residues" evidence="14">
    <location>
        <begin position="338"/>
        <end position="357"/>
    </location>
</feature>
<dbReference type="Proteomes" id="UP001590950">
    <property type="component" value="Unassembled WGS sequence"/>
</dbReference>
<dbReference type="Pfam" id="PF00069">
    <property type="entry name" value="Pkinase"/>
    <property type="match status" value="1"/>
</dbReference>
<dbReference type="PROSITE" id="PS00108">
    <property type="entry name" value="PROTEIN_KINASE_ST"/>
    <property type="match status" value="1"/>
</dbReference>
<evidence type="ECO:0000256" key="6">
    <source>
        <dbReference type="ARBA" id="ARBA00022777"/>
    </source>
</evidence>
<feature type="region of interest" description="Disordered" evidence="14">
    <location>
        <begin position="977"/>
        <end position="1013"/>
    </location>
</feature>
<evidence type="ECO:0000256" key="11">
    <source>
        <dbReference type="ARBA" id="ARBA00047899"/>
    </source>
</evidence>